<name>A0A0E9XFP6_ANGAN</name>
<organism evidence="2">
    <name type="scientific">Anguilla anguilla</name>
    <name type="common">European freshwater eel</name>
    <name type="synonym">Muraena anguilla</name>
    <dbReference type="NCBI Taxonomy" id="7936"/>
    <lineage>
        <taxon>Eukaryota</taxon>
        <taxon>Metazoa</taxon>
        <taxon>Chordata</taxon>
        <taxon>Craniata</taxon>
        <taxon>Vertebrata</taxon>
        <taxon>Euteleostomi</taxon>
        <taxon>Actinopterygii</taxon>
        <taxon>Neopterygii</taxon>
        <taxon>Teleostei</taxon>
        <taxon>Anguilliformes</taxon>
        <taxon>Anguillidae</taxon>
        <taxon>Anguilla</taxon>
    </lineage>
</organism>
<dbReference type="EMBL" id="GBXM01008074">
    <property type="protein sequence ID" value="JAI00504.1"/>
    <property type="molecule type" value="Transcribed_RNA"/>
</dbReference>
<evidence type="ECO:0000256" key="1">
    <source>
        <dbReference type="SAM" id="MobiDB-lite"/>
    </source>
</evidence>
<proteinExistence type="predicted"/>
<sequence>MKGRTRPFGPPRPSSHSCKTK</sequence>
<reference evidence="2" key="1">
    <citation type="submission" date="2014-11" db="EMBL/GenBank/DDBJ databases">
        <authorList>
            <person name="Amaro Gonzalez C."/>
        </authorList>
    </citation>
    <scope>NUCLEOTIDE SEQUENCE</scope>
</reference>
<feature type="region of interest" description="Disordered" evidence="1">
    <location>
        <begin position="1"/>
        <end position="21"/>
    </location>
</feature>
<dbReference type="AlphaFoldDB" id="A0A0E9XFP6"/>
<protein>
    <submittedName>
        <fullName evidence="2">Uncharacterized protein</fullName>
    </submittedName>
</protein>
<evidence type="ECO:0000313" key="2">
    <source>
        <dbReference type="EMBL" id="JAI00504.1"/>
    </source>
</evidence>
<accession>A0A0E9XFP6</accession>
<reference evidence="2" key="2">
    <citation type="journal article" date="2015" name="Fish Shellfish Immunol.">
        <title>Early steps in the European eel (Anguilla anguilla)-Vibrio vulnificus interaction in the gills: Role of the RtxA13 toxin.</title>
        <authorList>
            <person name="Callol A."/>
            <person name="Pajuelo D."/>
            <person name="Ebbesson L."/>
            <person name="Teles M."/>
            <person name="MacKenzie S."/>
            <person name="Amaro C."/>
        </authorList>
    </citation>
    <scope>NUCLEOTIDE SEQUENCE</scope>
</reference>